<dbReference type="GO" id="GO:0008840">
    <property type="term" value="F:4-hydroxy-tetrahydrodipicolinate synthase activity"/>
    <property type="evidence" value="ECO:0007669"/>
    <property type="project" value="UniProtKB-EC"/>
</dbReference>
<evidence type="ECO:0000313" key="1">
    <source>
        <dbReference type="EMBL" id="EAQ14185.1"/>
    </source>
</evidence>
<keyword evidence="1" id="KW-0456">Lyase</keyword>
<reference evidence="1 2" key="1">
    <citation type="journal article" date="2010" name="J. Bacteriol.">
        <title>Genome sequences of Pelagibaca bermudensis HTCC2601T and Maritimibacter alkaliphilus HTCC2654T, the type strains of two marine Roseobacter genera.</title>
        <authorList>
            <person name="Thrash J.C."/>
            <person name="Cho J.C."/>
            <person name="Ferriera S."/>
            <person name="Johnson J."/>
            <person name="Vergin K.L."/>
            <person name="Giovannoni S.J."/>
        </authorList>
    </citation>
    <scope>NUCLEOTIDE SEQUENCE [LARGE SCALE GENOMIC DNA]</scope>
    <source>
        <strain evidence="1 2">HTCC2654</strain>
    </source>
</reference>
<protein>
    <submittedName>
        <fullName evidence="1">Dihydrodipicolinate synthase</fullName>
        <ecNumber evidence="1">4.3.3.7</ecNumber>
    </submittedName>
</protein>
<dbReference type="AlphaFoldDB" id="A3VB54"/>
<organism evidence="1 2">
    <name type="scientific">Maritimibacter alkaliphilus HTCC2654</name>
    <dbReference type="NCBI Taxonomy" id="314271"/>
    <lineage>
        <taxon>Bacteria</taxon>
        <taxon>Pseudomonadati</taxon>
        <taxon>Pseudomonadota</taxon>
        <taxon>Alphaproteobacteria</taxon>
        <taxon>Rhodobacterales</taxon>
        <taxon>Roseobacteraceae</taxon>
        <taxon>Maritimibacter</taxon>
    </lineage>
</organism>
<dbReference type="HOGENOM" id="CLU_1011213_0_0_5"/>
<sequence>MLAAPLWAEENPAPATADGFDFDRVSPIQVRYSGSLADGTFTITILPGWVAVNGGTDGAIYGDFAGGDIWIADDKNGRLISLSGAAAIRDATGGDEIRSTQALDEAFAEMEAILQERLEGVPEDQRPAMEQAMRDAMGLPPMIETVGGEAMSLNIYELSDFQDDQGRDVYRAEARSGGELARSFELVGLGDVPEAGNVVKAVALLVAMHRQIMGDDLPGESLILDLLAVGATYFIISATDHRSGESWKLEGIRPYALGAAPGGADALHKAMASDG</sequence>
<dbReference type="Proteomes" id="UP000002931">
    <property type="component" value="Unassembled WGS sequence"/>
</dbReference>
<gene>
    <name evidence="1" type="primary">dapA</name>
    <name evidence="1" type="ORF">RB2654_15986</name>
</gene>
<proteinExistence type="predicted"/>
<name>A3VB54_9RHOB</name>
<evidence type="ECO:0000313" key="2">
    <source>
        <dbReference type="Proteomes" id="UP000002931"/>
    </source>
</evidence>
<comment type="caution">
    <text evidence="1">The sequence shown here is derived from an EMBL/GenBank/DDBJ whole genome shotgun (WGS) entry which is preliminary data.</text>
</comment>
<dbReference type="EC" id="4.3.3.7" evidence="1"/>
<accession>A3VB54</accession>
<dbReference type="EMBL" id="AAMT01000002">
    <property type="protein sequence ID" value="EAQ14185.1"/>
    <property type="molecule type" value="Genomic_DNA"/>
</dbReference>
<dbReference type="STRING" id="314271.RB2654_15986"/>
<keyword evidence="2" id="KW-1185">Reference proteome</keyword>